<sequence>MNPYVRQVKTTDQHQLELLFENGERRIFEMSHYLNRGVFKRLQNPAIFHLARVVAGSVEWPGEIDLSYDTLYLESQPISTDL</sequence>
<accession>A0A081BP68</accession>
<dbReference type="AlphaFoldDB" id="A0A081BP68"/>
<reference evidence="1" key="1">
    <citation type="journal article" date="2015" name="PeerJ">
        <title>First genomic representation of candidate bacterial phylum KSB3 points to enhanced environmental sensing as a trigger of wastewater bulking.</title>
        <authorList>
            <person name="Sekiguchi Y."/>
            <person name="Ohashi A."/>
            <person name="Parks D.H."/>
            <person name="Yamauchi T."/>
            <person name="Tyson G.W."/>
            <person name="Hugenholtz P."/>
        </authorList>
    </citation>
    <scope>NUCLEOTIDE SEQUENCE [LARGE SCALE GENOMIC DNA]</scope>
</reference>
<dbReference type="Pfam" id="PF10387">
    <property type="entry name" value="DUF2442"/>
    <property type="match status" value="1"/>
</dbReference>
<name>A0A081BP68_9BACT</name>
<organism evidence="1">
    <name type="scientific">Candidatus Moduliflexus flocculans</name>
    <dbReference type="NCBI Taxonomy" id="1499966"/>
    <lineage>
        <taxon>Bacteria</taxon>
        <taxon>Candidatus Moduliflexota</taxon>
        <taxon>Candidatus Moduliflexia</taxon>
        <taxon>Candidatus Moduliflexales</taxon>
        <taxon>Candidatus Moduliflexaceae</taxon>
    </lineage>
</organism>
<dbReference type="InterPro" id="IPR036782">
    <property type="entry name" value="NE0471-like_N"/>
</dbReference>
<evidence type="ECO:0008006" key="3">
    <source>
        <dbReference type="Google" id="ProtNLM"/>
    </source>
</evidence>
<dbReference type="InterPro" id="IPR018841">
    <property type="entry name" value="DUF2442"/>
</dbReference>
<protein>
    <recommendedName>
        <fullName evidence="3">DUF2442 domain-containing protein</fullName>
    </recommendedName>
</protein>
<dbReference type="Gene3D" id="3.30.2020.10">
    <property type="entry name" value="NE0471-like N-terminal domain"/>
    <property type="match status" value="1"/>
</dbReference>
<gene>
    <name evidence="1" type="ORF">U14_03435</name>
</gene>
<dbReference type="HOGENOM" id="CLU_153045_4_1_0"/>
<dbReference type="EMBL" id="DF820458">
    <property type="protein sequence ID" value="GAK52184.1"/>
    <property type="molecule type" value="Genomic_DNA"/>
</dbReference>
<proteinExistence type="predicted"/>
<evidence type="ECO:0000313" key="1">
    <source>
        <dbReference type="EMBL" id="GAK52184.1"/>
    </source>
</evidence>
<dbReference type="SUPFAM" id="SSF143880">
    <property type="entry name" value="NE0471 N-terminal domain-like"/>
    <property type="match status" value="1"/>
</dbReference>
<evidence type="ECO:0000313" key="2">
    <source>
        <dbReference type="Proteomes" id="UP000030700"/>
    </source>
</evidence>
<keyword evidence="2" id="KW-1185">Reference proteome</keyword>
<dbReference type="STRING" id="1499966.U14_03435"/>
<dbReference type="Proteomes" id="UP000030700">
    <property type="component" value="Unassembled WGS sequence"/>
</dbReference>